<protein>
    <submittedName>
        <fullName evidence="13">Pyridine nucleotide-disulphide oxidoreductase dimerization region</fullName>
    </submittedName>
</protein>
<dbReference type="PANTHER" id="PTHR43014">
    <property type="entry name" value="MERCURIC REDUCTASE"/>
    <property type="match status" value="1"/>
</dbReference>
<dbReference type="HOGENOM" id="CLU_016755_1_0_0"/>
<dbReference type="GO" id="GO:0050660">
    <property type="term" value="F:flavin adenine dinucleotide binding"/>
    <property type="evidence" value="ECO:0007669"/>
    <property type="project" value="TreeGrafter"/>
</dbReference>
<keyword evidence="8" id="KW-0520">NAD</keyword>
<feature type="binding site" evidence="8">
    <location>
        <position position="88"/>
    </location>
    <ligand>
        <name>FAD</name>
        <dbReference type="ChEBI" id="CHEBI:57692"/>
    </ligand>
</feature>
<dbReference type="NCBIfam" id="NF004991">
    <property type="entry name" value="PRK06370.1-3"/>
    <property type="match status" value="1"/>
</dbReference>
<dbReference type="Proteomes" id="UP000001887">
    <property type="component" value="Chromosome"/>
</dbReference>
<feature type="binding site" evidence="8">
    <location>
        <position position="348"/>
    </location>
    <ligand>
        <name>FAD</name>
        <dbReference type="ChEBI" id="CHEBI:57692"/>
    </ligand>
</feature>
<dbReference type="InterPro" id="IPR004099">
    <property type="entry name" value="Pyr_nucl-diS_OxRdtase_dimer"/>
</dbReference>
<name>D2R1F3_PIRSD</name>
<evidence type="ECO:0000256" key="4">
    <source>
        <dbReference type="ARBA" id="ARBA00022857"/>
    </source>
</evidence>
<evidence type="ECO:0000259" key="11">
    <source>
        <dbReference type="Pfam" id="PF02852"/>
    </source>
</evidence>
<organism evidence="13 14">
    <name type="scientific">Pirellula staleyi (strain ATCC 27377 / DSM 6068 / ICPB 4128)</name>
    <name type="common">Pirella staleyi</name>
    <dbReference type="NCBI Taxonomy" id="530564"/>
    <lineage>
        <taxon>Bacteria</taxon>
        <taxon>Pseudomonadati</taxon>
        <taxon>Planctomycetota</taxon>
        <taxon>Planctomycetia</taxon>
        <taxon>Pirellulales</taxon>
        <taxon>Pirellulaceae</taxon>
        <taxon>Pirellula</taxon>
    </lineage>
</organism>
<evidence type="ECO:0000256" key="1">
    <source>
        <dbReference type="ARBA" id="ARBA00007532"/>
    </source>
</evidence>
<dbReference type="Gene3D" id="3.30.390.30">
    <property type="match status" value="1"/>
</dbReference>
<accession>D2R1F3</accession>
<evidence type="ECO:0000256" key="7">
    <source>
        <dbReference type="ARBA" id="ARBA00023284"/>
    </source>
</evidence>
<keyword evidence="7 10" id="KW-0676">Redox-active center</keyword>
<sequence>MMPSENPREHAVVIEPRDEHNQLLVARTHPPAWKNPSAKPVYNMVAIGGGTAGIIAALGAAGLGAASALVEKHLLGGDCLNFGCVPSKALLASAQAAYDARHTAHLGVNLQGEVQVDFAAVMQRLRARRAAISEHDSAERFTKLGVDVHLGGAKFTSPETIEVGGQTLRFRRACIATGGRAAIPEIAGLRDVGYLTNETVFSLTELPQRLLVVGGGPIGCELAQAFARLGSRVTIVQRPDRLLPHDEPDASAIVAQQFANESIAVYTACEVARTSQQHGVIEVELKFAGGQAAGPQKIVVDKILIAAGRQPNVADLGLEVAGVKYTSRGIEVNDFLQTSNPKIYASGDVIGRQLFTHAADAMSRAVLQNAFFFGSKRLSQLVIPRCTYTDPEIASIGLTASQLSEKNIPFTSYREEITRNDRAAIEGDTQGFALVHCAKGTGKVLGATIVARNAGDMIGELSLLVTQKLPLGTLASVVHCYPTQIEMLKRLGDQFNKTRLTPSVAWLLKSILRWR</sequence>
<keyword evidence="5 10" id="KW-0560">Oxidoreductase</keyword>
<dbReference type="PRINTS" id="PR00411">
    <property type="entry name" value="PNDRDTASEI"/>
</dbReference>
<dbReference type="GO" id="GO:0016668">
    <property type="term" value="F:oxidoreductase activity, acting on a sulfur group of donors, NAD(P) as acceptor"/>
    <property type="evidence" value="ECO:0007669"/>
    <property type="project" value="InterPro"/>
</dbReference>
<feature type="domain" description="Pyridine nucleotide-disulphide oxidoreductase dimerisation" evidence="11">
    <location>
        <begin position="383"/>
        <end position="489"/>
    </location>
</feature>
<proteinExistence type="inferred from homology"/>
<evidence type="ECO:0000256" key="9">
    <source>
        <dbReference type="PIRSR" id="PIRSR000350-4"/>
    </source>
</evidence>
<dbReference type="InterPro" id="IPR001100">
    <property type="entry name" value="Pyr_nuc-diS_OxRdtase"/>
</dbReference>
<keyword evidence="14" id="KW-1185">Reference proteome</keyword>
<dbReference type="Pfam" id="PF02852">
    <property type="entry name" value="Pyr_redox_dim"/>
    <property type="match status" value="1"/>
</dbReference>
<dbReference type="SUPFAM" id="SSF51905">
    <property type="entry name" value="FAD/NAD(P)-binding domain"/>
    <property type="match status" value="1"/>
</dbReference>
<dbReference type="eggNOG" id="COG1249">
    <property type="taxonomic scope" value="Bacteria"/>
</dbReference>
<evidence type="ECO:0000256" key="8">
    <source>
        <dbReference type="PIRSR" id="PIRSR000350-3"/>
    </source>
</evidence>
<feature type="binding site" evidence="8">
    <location>
        <begin position="214"/>
        <end position="221"/>
    </location>
    <ligand>
        <name>NAD(+)</name>
        <dbReference type="ChEBI" id="CHEBI:57540"/>
    </ligand>
</feature>
<dbReference type="PIRSF" id="PIRSF000350">
    <property type="entry name" value="Mercury_reductase_MerA"/>
    <property type="match status" value="1"/>
</dbReference>
<evidence type="ECO:0000313" key="14">
    <source>
        <dbReference type="Proteomes" id="UP000001887"/>
    </source>
</evidence>
<keyword evidence="2 10" id="KW-0285">Flavoprotein</keyword>
<dbReference type="KEGG" id="psl:Psta_0242"/>
<comment type="cofactor">
    <cofactor evidence="8">
        <name>FAD</name>
        <dbReference type="ChEBI" id="CHEBI:57692"/>
    </cofactor>
    <text evidence="8">Binds 1 FAD per subunit.</text>
</comment>
<keyword evidence="8" id="KW-0547">Nucleotide-binding</keyword>
<gene>
    <name evidence="13" type="ordered locus">Psta_0242</name>
</gene>
<dbReference type="InterPro" id="IPR036188">
    <property type="entry name" value="FAD/NAD-bd_sf"/>
</dbReference>
<evidence type="ECO:0000256" key="2">
    <source>
        <dbReference type="ARBA" id="ARBA00022630"/>
    </source>
</evidence>
<reference evidence="13 14" key="1">
    <citation type="journal article" date="2009" name="Stand. Genomic Sci.">
        <title>Complete genome sequence of Pirellula staleyi type strain (ATCC 27377).</title>
        <authorList>
            <person name="Clum A."/>
            <person name="Tindall B.J."/>
            <person name="Sikorski J."/>
            <person name="Ivanova N."/>
            <person name="Mavrommatis K."/>
            <person name="Lucas S."/>
            <person name="Glavina del Rio T."/>
            <person name="Nolan M."/>
            <person name="Chen F."/>
            <person name="Tice H."/>
            <person name="Pitluck S."/>
            <person name="Cheng J.F."/>
            <person name="Chertkov O."/>
            <person name="Brettin T."/>
            <person name="Han C."/>
            <person name="Detter J.C."/>
            <person name="Kuske C."/>
            <person name="Bruce D."/>
            <person name="Goodwin L."/>
            <person name="Ovchinikova G."/>
            <person name="Pati A."/>
            <person name="Mikhailova N."/>
            <person name="Chen A."/>
            <person name="Palaniappan K."/>
            <person name="Land M."/>
            <person name="Hauser L."/>
            <person name="Chang Y.J."/>
            <person name="Jeffries C.D."/>
            <person name="Chain P."/>
            <person name="Rohde M."/>
            <person name="Goker M."/>
            <person name="Bristow J."/>
            <person name="Eisen J.A."/>
            <person name="Markowitz V."/>
            <person name="Hugenholtz P."/>
            <person name="Kyrpides N.C."/>
            <person name="Klenk H.P."/>
            <person name="Lapidus A."/>
        </authorList>
    </citation>
    <scope>NUCLEOTIDE SEQUENCE [LARGE SCALE GENOMIC DNA]</scope>
    <source>
        <strain evidence="14">ATCC 27377 / DSM 6068 / ICPB 4128</strain>
    </source>
</reference>
<comment type="similarity">
    <text evidence="1 10">Belongs to the class-I pyridine nucleotide-disulfide oxidoreductase family.</text>
</comment>
<dbReference type="PROSITE" id="PS00076">
    <property type="entry name" value="PYRIDINE_REDOX_1"/>
    <property type="match status" value="1"/>
</dbReference>
<dbReference type="PRINTS" id="PR00368">
    <property type="entry name" value="FADPNR"/>
</dbReference>
<dbReference type="InterPro" id="IPR016156">
    <property type="entry name" value="FAD/NAD-linked_Rdtase_dimer_sf"/>
</dbReference>
<dbReference type="EMBL" id="CP001848">
    <property type="protein sequence ID" value="ADB14938.1"/>
    <property type="molecule type" value="Genomic_DNA"/>
</dbReference>
<keyword evidence="6" id="KW-1015">Disulfide bond</keyword>
<evidence type="ECO:0000256" key="5">
    <source>
        <dbReference type="ARBA" id="ARBA00023002"/>
    </source>
</evidence>
<evidence type="ECO:0000256" key="10">
    <source>
        <dbReference type="RuleBase" id="RU003691"/>
    </source>
</evidence>
<evidence type="ECO:0000256" key="3">
    <source>
        <dbReference type="ARBA" id="ARBA00022827"/>
    </source>
</evidence>
<dbReference type="STRING" id="530564.Psta_0242"/>
<dbReference type="Pfam" id="PF07992">
    <property type="entry name" value="Pyr_redox_2"/>
    <property type="match status" value="1"/>
</dbReference>
<feature type="binding site" evidence="8">
    <location>
        <position position="308"/>
    </location>
    <ligand>
        <name>NAD(+)</name>
        <dbReference type="ChEBI" id="CHEBI:57540"/>
    </ligand>
</feature>
<feature type="disulfide bond" description="Redox-active" evidence="9">
    <location>
        <begin position="79"/>
        <end position="84"/>
    </location>
</feature>
<keyword evidence="4" id="KW-0521">NADP</keyword>
<evidence type="ECO:0000313" key="13">
    <source>
        <dbReference type="EMBL" id="ADB14938.1"/>
    </source>
</evidence>
<dbReference type="SUPFAM" id="SSF55424">
    <property type="entry name" value="FAD/NAD-linked reductases, dimerisation (C-terminal) domain"/>
    <property type="match status" value="1"/>
</dbReference>
<dbReference type="PANTHER" id="PTHR43014:SF2">
    <property type="entry name" value="MERCURIC REDUCTASE"/>
    <property type="match status" value="1"/>
</dbReference>
<evidence type="ECO:0000256" key="6">
    <source>
        <dbReference type="ARBA" id="ARBA00023157"/>
    </source>
</evidence>
<dbReference type="InterPro" id="IPR012999">
    <property type="entry name" value="Pyr_OxRdtase_I_AS"/>
</dbReference>
<dbReference type="InterPro" id="IPR023753">
    <property type="entry name" value="FAD/NAD-binding_dom"/>
</dbReference>
<evidence type="ECO:0000259" key="12">
    <source>
        <dbReference type="Pfam" id="PF07992"/>
    </source>
</evidence>
<dbReference type="FunFam" id="3.30.390.30:FF:000001">
    <property type="entry name" value="Dihydrolipoyl dehydrogenase"/>
    <property type="match status" value="1"/>
</dbReference>
<dbReference type="GO" id="GO:0003955">
    <property type="term" value="F:NAD(P)H dehydrogenase (quinone) activity"/>
    <property type="evidence" value="ECO:0007669"/>
    <property type="project" value="TreeGrafter"/>
</dbReference>
<dbReference type="Gene3D" id="3.50.50.60">
    <property type="entry name" value="FAD/NAD(P)-binding domain"/>
    <property type="match status" value="2"/>
</dbReference>
<keyword evidence="3 8" id="KW-0274">FAD</keyword>
<feature type="domain" description="FAD/NAD(P)-binding" evidence="12">
    <location>
        <begin position="43"/>
        <end position="360"/>
    </location>
</feature>
<dbReference type="AlphaFoldDB" id="D2R1F3"/>